<dbReference type="RefSeq" id="WP_203924727.1">
    <property type="nucleotide sequence ID" value="NZ_BONZ01000125.1"/>
</dbReference>
<dbReference type="Proteomes" id="UP000642748">
    <property type="component" value="Unassembled WGS sequence"/>
</dbReference>
<proteinExistence type="predicted"/>
<sequence>MTPKDLRLDTELPETRSLPDPSVLLQETAWASYEHALGAAEDTAAALTRLLDDDIAARADALRHLEQTVHHQNSIYSATVPVALYVASILVDPRTATAGIYRRDNRHRPLRAVLLDWLGEMADDVSDDAVAVHQRLGFFPLEEYSELVELRSLRPTIFNAVCAFLRDPEPHVADAAVITASLLLDGADVAHHQANLASLVHRVLLTSTDRTHRAHARRLLHRWGEPTPPELEVTGQGPEPPF</sequence>
<evidence type="ECO:0000313" key="1">
    <source>
        <dbReference type="EMBL" id="GIH21342.1"/>
    </source>
</evidence>
<name>A0A8J3VW38_9ACTN</name>
<reference evidence="1" key="1">
    <citation type="submission" date="2021-01" db="EMBL/GenBank/DDBJ databases">
        <title>Whole genome shotgun sequence of Rugosimonospora africana NBRC 104875.</title>
        <authorList>
            <person name="Komaki H."/>
            <person name="Tamura T."/>
        </authorList>
    </citation>
    <scope>NUCLEOTIDE SEQUENCE</scope>
    <source>
        <strain evidence="1">NBRC 104875</strain>
    </source>
</reference>
<evidence type="ECO:0000313" key="2">
    <source>
        <dbReference type="Proteomes" id="UP000642748"/>
    </source>
</evidence>
<gene>
    <name evidence="1" type="ORF">Raf01_95140</name>
</gene>
<accession>A0A8J3VW38</accession>
<dbReference type="EMBL" id="BONZ01000125">
    <property type="protein sequence ID" value="GIH21342.1"/>
    <property type="molecule type" value="Genomic_DNA"/>
</dbReference>
<protein>
    <recommendedName>
        <fullName evidence="3">HEAT repeat domain-containing protein</fullName>
    </recommendedName>
</protein>
<organism evidence="1 2">
    <name type="scientific">Rugosimonospora africana</name>
    <dbReference type="NCBI Taxonomy" id="556532"/>
    <lineage>
        <taxon>Bacteria</taxon>
        <taxon>Bacillati</taxon>
        <taxon>Actinomycetota</taxon>
        <taxon>Actinomycetes</taxon>
        <taxon>Micromonosporales</taxon>
        <taxon>Micromonosporaceae</taxon>
        <taxon>Rugosimonospora</taxon>
    </lineage>
</organism>
<keyword evidence="2" id="KW-1185">Reference proteome</keyword>
<dbReference type="AlphaFoldDB" id="A0A8J3VW38"/>
<evidence type="ECO:0008006" key="3">
    <source>
        <dbReference type="Google" id="ProtNLM"/>
    </source>
</evidence>
<comment type="caution">
    <text evidence="1">The sequence shown here is derived from an EMBL/GenBank/DDBJ whole genome shotgun (WGS) entry which is preliminary data.</text>
</comment>